<dbReference type="PANTHER" id="PTHR16525:SF0">
    <property type="entry name" value="PROTEIN C12ORF4"/>
    <property type="match status" value="1"/>
</dbReference>
<dbReference type="EMBL" id="OB795249">
    <property type="protein sequence ID" value="CAD7431917.1"/>
    <property type="molecule type" value="Genomic_DNA"/>
</dbReference>
<protein>
    <submittedName>
        <fullName evidence="1">Uncharacterized protein</fullName>
    </submittedName>
</protein>
<dbReference type="Pfam" id="PF10154">
    <property type="entry name" value="Fy-3"/>
    <property type="match status" value="2"/>
</dbReference>
<accession>A0A7R9EDG6</accession>
<reference evidence="1" key="1">
    <citation type="submission" date="2020-11" db="EMBL/GenBank/DDBJ databases">
        <authorList>
            <person name="Tran Van P."/>
        </authorList>
    </citation>
    <scope>NUCLEOTIDE SEQUENCE</scope>
</reference>
<sequence>MKQMHNIRILSADVLDLCRARLQQQAGNIDPDPQRLQTALGLYSSDLCGLVLLADSHVGHFSGLTKEVSEVCQQSTEFHFPSMDEQLEKVRVEVKKAVSWRQAHCGRHENLVSLTSSEQLCRRGGGGTKNMQTGDVYITRHSNLAEVHVVFHMVIDDSLKSNDINSRHPAILGLRNILKTACSNDITTLTVPVLLMHEMSEVSTSQSFATWDIVKWGTNLSFKGYVWGSFYTVSTTEKEMTVAWCTKRAELVFKCVKGFMIEMASWGGSELKNLQFLVPKGISEDVFGTLAMMLPSIFRVSNPLVFKVSSTPHTPKNGK</sequence>
<dbReference type="PANTHER" id="PTHR16525">
    <property type="entry name" value="PROTEIN C12ORF4"/>
    <property type="match status" value="1"/>
</dbReference>
<evidence type="ECO:0000313" key="1">
    <source>
        <dbReference type="EMBL" id="CAD7431917.1"/>
    </source>
</evidence>
<proteinExistence type="predicted"/>
<dbReference type="GO" id="GO:0005737">
    <property type="term" value="C:cytoplasm"/>
    <property type="evidence" value="ECO:0007669"/>
    <property type="project" value="TreeGrafter"/>
</dbReference>
<dbReference type="AlphaFoldDB" id="A0A7R9EDG6"/>
<dbReference type="InterPro" id="IPR019311">
    <property type="entry name" value="Fy-3"/>
</dbReference>
<gene>
    <name evidence="1" type="ORF">TMSB3V08_LOCUS8637</name>
</gene>
<name>A0A7R9EDG6_9NEOP</name>
<organism evidence="1">
    <name type="scientific">Timema monikensis</name>
    <dbReference type="NCBI Taxonomy" id="170555"/>
    <lineage>
        <taxon>Eukaryota</taxon>
        <taxon>Metazoa</taxon>
        <taxon>Ecdysozoa</taxon>
        <taxon>Arthropoda</taxon>
        <taxon>Hexapoda</taxon>
        <taxon>Insecta</taxon>
        <taxon>Pterygota</taxon>
        <taxon>Neoptera</taxon>
        <taxon>Polyneoptera</taxon>
        <taxon>Phasmatodea</taxon>
        <taxon>Timematodea</taxon>
        <taxon>Timematoidea</taxon>
        <taxon>Timematidae</taxon>
        <taxon>Timema</taxon>
    </lineage>
</organism>